<accession>A0ABU7L9P9</accession>
<dbReference type="InterPro" id="IPR049995">
    <property type="entry name" value="Capsid_mycobact-type"/>
</dbReference>
<gene>
    <name evidence="1" type="ORF">Q7514_12145</name>
</gene>
<dbReference type="EMBL" id="JAUTXY010000004">
    <property type="protein sequence ID" value="MEE2058273.1"/>
    <property type="molecule type" value="Genomic_DNA"/>
</dbReference>
<name>A0ABU7L9P9_9NOCA</name>
<dbReference type="Pfam" id="PF25209">
    <property type="entry name" value="Phage_capsid_4"/>
    <property type="match status" value="1"/>
</dbReference>
<evidence type="ECO:0000313" key="1">
    <source>
        <dbReference type="EMBL" id="MEE2058273.1"/>
    </source>
</evidence>
<reference evidence="1 2" key="1">
    <citation type="submission" date="2023-07" db="EMBL/GenBank/DDBJ databases">
        <authorList>
            <person name="Girao M."/>
            <person name="Carvalho M.F."/>
        </authorList>
    </citation>
    <scope>NUCLEOTIDE SEQUENCE [LARGE SCALE GENOMIC DNA]</scope>
    <source>
        <strain evidence="1 2">YIM65754</strain>
    </source>
</reference>
<keyword evidence="2" id="KW-1185">Reference proteome</keyword>
<protein>
    <recommendedName>
        <fullName evidence="3">Major capsid protein</fullName>
    </recommendedName>
</protein>
<dbReference type="Proteomes" id="UP001336020">
    <property type="component" value="Unassembled WGS sequence"/>
</dbReference>
<evidence type="ECO:0000313" key="2">
    <source>
        <dbReference type="Proteomes" id="UP001336020"/>
    </source>
</evidence>
<dbReference type="RefSeq" id="WP_330133493.1">
    <property type="nucleotide sequence ID" value="NZ_JAUTXY010000004.1"/>
</dbReference>
<organism evidence="1 2">
    <name type="scientific">Rhodococcus artemisiae</name>
    <dbReference type="NCBI Taxonomy" id="714159"/>
    <lineage>
        <taxon>Bacteria</taxon>
        <taxon>Bacillati</taxon>
        <taxon>Actinomycetota</taxon>
        <taxon>Actinomycetes</taxon>
        <taxon>Mycobacteriales</taxon>
        <taxon>Nocardiaceae</taxon>
        <taxon>Rhodococcus</taxon>
    </lineage>
</organism>
<proteinExistence type="predicted"/>
<dbReference type="NCBIfam" id="NF042926">
    <property type="entry name" value="capsid_Caudo_1"/>
    <property type="match status" value="1"/>
</dbReference>
<sequence length="295" mass="31766">MSYPLIPKLTGRQLTVDAALNAPTLITQRIAALTSDQLVIDKFLSATGQKVEGGALLYTQASAENFYTTRDVEERSPGAEYPVVQGERPAPKLAEAEDWGGKFWVTDEARERNNVSEFDDNVTQLANTIVRKINQRVIDAVEAAITGNGVVPGHDWGAVITTGVPEELTPNNERPASDWASAQLAADMDELGVTYDLLVLHPQEHRALKVAYGEDLAAVLASNGLSVFTSPRLAPGTGYAVEKGKGGIMAYEKPLNTTTWRDEARRITWVQSFAVPAVAITNPPAIKKLTGLGGV</sequence>
<evidence type="ECO:0008006" key="3">
    <source>
        <dbReference type="Google" id="ProtNLM"/>
    </source>
</evidence>
<comment type="caution">
    <text evidence="1">The sequence shown here is derived from an EMBL/GenBank/DDBJ whole genome shotgun (WGS) entry which is preliminary data.</text>
</comment>